<gene>
    <name evidence="3" type="ORF">IAB16_00610</name>
</gene>
<dbReference type="PANTHER" id="PTHR32440">
    <property type="entry name" value="PHOSPHATASE DCR2-RELATED-RELATED"/>
    <property type="match status" value="1"/>
</dbReference>
<accession>A0A940DFZ5</accession>
<reference evidence="3" key="1">
    <citation type="submission" date="2020-10" db="EMBL/GenBank/DDBJ databases">
        <authorList>
            <person name="Gilroy R."/>
        </authorList>
    </citation>
    <scope>NUCLEOTIDE SEQUENCE</scope>
    <source>
        <strain evidence="3">517</strain>
    </source>
</reference>
<name>A0A940DFZ5_9FIRM</name>
<dbReference type="AlphaFoldDB" id="A0A940DFZ5"/>
<dbReference type="SUPFAM" id="SSF56300">
    <property type="entry name" value="Metallo-dependent phosphatases"/>
    <property type="match status" value="1"/>
</dbReference>
<evidence type="ECO:0000256" key="1">
    <source>
        <dbReference type="SAM" id="SignalP"/>
    </source>
</evidence>
<feature type="chain" id="PRO_5038118148" evidence="1">
    <location>
        <begin position="26"/>
        <end position="386"/>
    </location>
</feature>
<evidence type="ECO:0000313" key="4">
    <source>
        <dbReference type="Proteomes" id="UP000727857"/>
    </source>
</evidence>
<dbReference type="GO" id="GO:0005737">
    <property type="term" value="C:cytoplasm"/>
    <property type="evidence" value="ECO:0007669"/>
    <property type="project" value="TreeGrafter"/>
</dbReference>
<dbReference type="Gene3D" id="3.60.21.10">
    <property type="match status" value="1"/>
</dbReference>
<keyword evidence="1" id="KW-0732">Signal</keyword>
<comment type="caution">
    <text evidence="3">The sequence shown here is derived from an EMBL/GenBank/DDBJ whole genome shotgun (WGS) entry which is preliminary data.</text>
</comment>
<dbReference type="InterPro" id="IPR029052">
    <property type="entry name" value="Metallo-depent_PP-like"/>
</dbReference>
<dbReference type="InterPro" id="IPR004843">
    <property type="entry name" value="Calcineurin-like_PHP"/>
</dbReference>
<feature type="domain" description="Calcineurin-like phosphoesterase" evidence="2">
    <location>
        <begin position="51"/>
        <end position="311"/>
    </location>
</feature>
<reference evidence="3" key="2">
    <citation type="journal article" date="2021" name="PeerJ">
        <title>Extensive microbial diversity within the chicken gut microbiome revealed by metagenomics and culture.</title>
        <authorList>
            <person name="Gilroy R."/>
            <person name="Ravi A."/>
            <person name="Getino M."/>
            <person name="Pursley I."/>
            <person name="Horton D.L."/>
            <person name="Alikhan N.F."/>
            <person name="Baker D."/>
            <person name="Gharbi K."/>
            <person name="Hall N."/>
            <person name="Watson M."/>
            <person name="Adriaenssens E.M."/>
            <person name="Foster-Nyarko E."/>
            <person name="Jarju S."/>
            <person name="Secka A."/>
            <person name="Antonio M."/>
            <person name="Oren A."/>
            <person name="Chaudhuri R.R."/>
            <person name="La Ragione R."/>
            <person name="Hildebrand F."/>
            <person name="Pallen M.J."/>
        </authorList>
    </citation>
    <scope>NUCLEOTIDE SEQUENCE</scope>
    <source>
        <strain evidence="3">517</strain>
    </source>
</reference>
<sequence length="386" mass="42974">MKRLRILTAVLLTVATLTVFAFAFAKTSDNVPPVPYSADIPTLCFDSDGDFRILHLSDFHEWMGIEKEGFMNIEHRENLKPLLLSYVNSVLDEYSPDFVVLGGDNIFSLNWLNDLSDEGVSIKTYRAIAELFETREQYWTCTFGNHDSESARSKEDFVKVLTEYEYFVGGLEDGENFKAAVFEADEGGKDDFVGNYSIPIYKADGSVAYNVYVLDSGSYRSTGHAYSSITEEQTEWYLAESERLEKETGSVIPSLLFTHIPFIEVQEAYEAGGRLAGFYAGISPAETRSPIFEACFGRGDVKGIFFGHNHYNSATLVYERDGKEILLAVTPSCQAQSYEDTSTTMHARVIDIGTDGSFTTYVVSSDKNAKIEKVTFPSAENIPAAA</sequence>
<evidence type="ECO:0000259" key="2">
    <source>
        <dbReference type="Pfam" id="PF00149"/>
    </source>
</evidence>
<protein>
    <submittedName>
        <fullName evidence="3">Metallophosphoesterase</fullName>
    </submittedName>
</protein>
<organism evidence="3 4">
    <name type="scientific">Candidatus Stercoripulliclostridium pullicola</name>
    <dbReference type="NCBI Taxonomy" id="2840953"/>
    <lineage>
        <taxon>Bacteria</taxon>
        <taxon>Bacillati</taxon>
        <taxon>Bacillota</taxon>
        <taxon>Clostridia</taxon>
        <taxon>Eubacteriales</taxon>
        <taxon>Candidatus Stercoripulliclostridium</taxon>
    </lineage>
</organism>
<dbReference type="PANTHER" id="PTHR32440:SF0">
    <property type="entry name" value="PHOSPHATASE DCR2-RELATED"/>
    <property type="match status" value="1"/>
</dbReference>
<dbReference type="EMBL" id="JADINF010000015">
    <property type="protein sequence ID" value="MBO8423513.1"/>
    <property type="molecule type" value="Genomic_DNA"/>
</dbReference>
<proteinExistence type="predicted"/>
<dbReference type="GO" id="GO:0016788">
    <property type="term" value="F:hydrolase activity, acting on ester bonds"/>
    <property type="evidence" value="ECO:0007669"/>
    <property type="project" value="TreeGrafter"/>
</dbReference>
<feature type="signal peptide" evidence="1">
    <location>
        <begin position="1"/>
        <end position="25"/>
    </location>
</feature>
<dbReference type="Pfam" id="PF00149">
    <property type="entry name" value="Metallophos"/>
    <property type="match status" value="1"/>
</dbReference>
<dbReference type="Proteomes" id="UP000727857">
    <property type="component" value="Unassembled WGS sequence"/>
</dbReference>
<evidence type="ECO:0000313" key="3">
    <source>
        <dbReference type="EMBL" id="MBO8423513.1"/>
    </source>
</evidence>